<feature type="non-terminal residue" evidence="2">
    <location>
        <position position="102"/>
    </location>
</feature>
<accession>A0A392SMQ8</accession>
<organism evidence="2 3">
    <name type="scientific">Trifolium medium</name>
    <dbReference type="NCBI Taxonomy" id="97028"/>
    <lineage>
        <taxon>Eukaryota</taxon>
        <taxon>Viridiplantae</taxon>
        <taxon>Streptophyta</taxon>
        <taxon>Embryophyta</taxon>
        <taxon>Tracheophyta</taxon>
        <taxon>Spermatophyta</taxon>
        <taxon>Magnoliopsida</taxon>
        <taxon>eudicotyledons</taxon>
        <taxon>Gunneridae</taxon>
        <taxon>Pentapetalae</taxon>
        <taxon>rosids</taxon>
        <taxon>fabids</taxon>
        <taxon>Fabales</taxon>
        <taxon>Fabaceae</taxon>
        <taxon>Papilionoideae</taxon>
        <taxon>50 kb inversion clade</taxon>
        <taxon>NPAAA clade</taxon>
        <taxon>Hologalegina</taxon>
        <taxon>IRL clade</taxon>
        <taxon>Trifolieae</taxon>
        <taxon>Trifolium</taxon>
    </lineage>
</organism>
<dbReference type="GO" id="GO:0005829">
    <property type="term" value="C:cytosol"/>
    <property type="evidence" value="ECO:0007669"/>
    <property type="project" value="TreeGrafter"/>
</dbReference>
<evidence type="ECO:0000259" key="1">
    <source>
        <dbReference type="Pfam" id="PF08506"/>
    </source>
</evidence>
<dbReference type="InterPro" id="IPR011989">
    <property type="entry name" value="ARM-like"/>
</dbReference>
<feature type="domain" description="Exportin-2 central" evidence="1">
    <location>
        <begin position="1"/>
        <end position="102"/>
    </location>
</feature>
<dbReference type="AlphaFoldDB" id="A0A392SMQ8"/>
<feature type="non-terminal residue" evidence="2">
    <location>
        <position position="1"/>
    </location>
</feature>
<dbReference type="GO" id="GO:0005635">
    <property type="term" value="C:nuclear envelope"/>
    <property type="evidence" value="ECO:0007669"/>
    <property type="project" value="TreeGrafter"/>
</dbReference>
<evidence type="ECO:0000313" key="3">
    <source>
        <dbReference type="Proteomes" id="UP000265520"/>
    </source>
</evidence>
<dbReference type="GO" id="GO:0006606">
    <property type="term" value="P:protein import into nucleus"/>
    <property type="evidence" value="ECO:0007669"/>
    <property type="project" value="TreeGrafter"/>
</dbReference>
<proteinExistence type="predicted"/>
<sequence>DLDTRRRIACELLKGIAKYYEDVVRHIVSTQIQSLLSSYAANPAVNWKHKDCAIYLVVSLSTKKAGTGNVSTDLVDVQSFFQSVIAPELQSSDVNGYPMLKA</sequence>
<dbReference type="Proteomes" id="UP000265520">
    <property type="component" value="Unassembled WGS sequence"/>
</dbReference>
<dbReference type="Gene3D" id="1.25.10.10">
    <property type="entry name" value="Leucine-rich Repeat Variant"/>
    <property type="match status" value="1"/>
</dbReference>
<dbReference type="EMBL" id="LXQA010397740">
    <property type="protein sequence ID" value="MCI49210.1"/>
    <property type="molecule type" value="Genomic_DNA"/>
</dbReference>
<reference evidence="2 3" key="1">
    <citation type="journal article" date="2018" name="Front. Plant Sci.">
        <title>Red Clover (Trifolium pratense) and Zigzag Clover (T. medium) - A Picture of Genomic Similarities and Differences.</title>
        <authorList>
            <person name="Dluhosova J."/>
            <person name="Istvanek J."/>
            <person name="Nedelnik J."/>
            <person name="Repkova J."/>
        </authorList>
    </citation>
    <scope>NUCLEOTIDE SEQUENCE [LARGE SCALE GENOMIC DNA]</scope>
    <source>
        <strain evidence="3">cv. 10/8</strain>
        <tissue evidence="2">Leaf</tissue>
    </source>
</reference>
<dbReference type="Pfam" id="PF08506">
    <property type="entry name" value="Cse1"/>
    <property type="match status" value="1"/>
</dbReference>
<dbReference type="GO" id="GO:0005049">
    <property type="term" value="F:nuclear export signal receptor activity"/>
    <property type="evidence" value="ECO:0007669"/>
    <property type="project" value="TreeGrafter"/>
</dbReference>
<dbReference type="SUPFAM" id="SSF48371">
    <property type="entry name" value="ARM repeat"/>
    <property type="match status" value="1"/>
</dbReference>
<dbReference type="PANTHER" id="PTHR10997:SF8">
    <property type="entry name" value="EXPORTIN-2"/>
    <property type="match status" value="1"/>
</dbReference>
<evidence type="ECO:0000313" key="2">
    <source>
        <dbReference type="EMBL" id="MCI49210.1"/>
    </source>
</evidence>
<dbReference type="GO" id="GO:0006611">
    <property type="term" value="P:protein export from nucleus"/>
    <property type="evidence" value="ECO:0007669"/>
    <property type="project" value="TreeGrafter"/>
</dbReference>
<dbReference type="InterPro" id="IPR016024">
    <property type="entry name" value="ARM-type_fold"/>
</dbReference>
<comment type="caution">
    <text evidence="2">The sequence shown here is derived from an EMBL/GenBank/DDBJ whole genome shotgun (WGS) entry which is preliminary data.</text>
</comment>
<name>A0A392SMQ8_9FABA</name>
<keyword evidence="3" id="KW-1185">Reference proteome</keyword>
<dbReference type="PANTHER" id="PTHR10997">
    <property type="entry name" value="IMPORTIN-7, 8, 11"/>
    <property type="match status" value="1"/>
</dbReference>
<protein>
    <submittedName>
        <fullName evidence="2">Exportin-2-like</fullName>
    </submittedName>
</protein>
<dbReference type="InterPro" id="IPR013713">
    <property type="entry name" value="XPO2_central"/>
</dbReference>